<comment type="caution">
    <text evidence="3">The sequence shown here is derived from an EMBL/GenBank/DDBJ whole genome shotgun (WGS) entry which is preliminary data.</text>
</comment>
<dbReference type="AlphaFoldDB" id="A0A8J6E6T2"/>
<feature type="coiled-coil region" evidence="1">
    <location>
        <begin position="418"/>
        <end position="477"/>
    </location>
</feature>
<keyword evidence="3" id="KW-0808">Transferase</keyword>
<reference evidence="3" key="1">
    <citation type="submission" date="2021-05" db="EMBL/GenBank/DDBJ databases">
        <title>A free-living protist that lacks canonical eukaryotic 1 DNA replication and segregation systems.</title>
        <authorList>
            <person name="Salas-Leiva D.E."/>
            <person name="Tromer E.C."/>
            <person name="Curtis B.A."/>
            <person name="Jerlstrom-Hultqvist J."/>
            <person name="Kolisko M."/>
            <person name="Yi Z."/>
            <person name="Salas-Leiva J.S."/>
            <person name="Gallot-Lavallee L."/>
            <person name="Kops G.J.P.L."/>
            <person name="Archibald J.M."/>
            <person name="Simpson A.G.B."/>
            <person name="Roger A.J."/>
        </authorList>
    </citation>
    <scope>NUCLEOTIDE SEQUENCE</scope>
    <source>
        <strain evidence="3">BICM</strain>
    </source>
</reference>
<organism evidence="3 4">
    <name type="scientific">Carpediemonas membranifera</name>
    <dbReference type="NCBI Taxonomy" id="201153"/>
    <lineage>
        <taxon>Eukaryota</taxon>
        <taxon>Metamonada</taxon>
        <taxon>Carpediemonas-like organisms</taxon>
        <taxon>Carpediemonas</taxon>
    </lineage>
</organism>
<dbReference type="EMBL" id="JAHDYR010000001">
    <property type="protein sequence ID" value="KAG9397477.1"/>
    <property type="molecule type" value="Genomic_DNA"/>
</dbReference>
<accession>A0A8J6E6T2</accession>
<gene>
    <name evidence="3" type="ORF">J8273_0607</name>
</gene>
<feature type="compositionally biased region" description="Basic and acidic residues" evidence="2">
    <location>
        <begin position="102"/>
        <end position="145"/>
    </location>
</feature>
<proteinExistence type="predicted"/>
<evidence type="ECO:0000313" key="3">
    <source>
        <dbReference type="EMBL" id="KAG9397477.1"/>
    </source>
</evidence>
<sequence length="486" mass="55704">MNQSRELLTYLEEANTRLTRMKQMVFASRRQAQQADDDRHRFQRLHAELQNEFQKKQDALEHAMWERDDLKPKLRRVRDRVSTIENSYSANTEALRSSKLNVQREHEDALDKESQRHTAAHRHLDTQRDAVRKETERLRREEASVNHEREALKCRVEEEERRLRDLRDASEGNIRTMTSSVEQKRQEAAVAKAGADTLARRFGDSLDRMAVSLGSVKTVADGATGRIAALLASVEALSMSIRGVTADVETTRSSSAMAASEGNVEVQQLSEEVARLLSLAADLEQRKRVEETRNRELRRKLLELEADLNAADDARRSAATRATDAQSLDLEEAEAEHSRALEERRRLESELDHAKGQIADLERALGDTKERKAQIDHDRQILAQTAESELAQRVEHRRALQQRLATVADRDTTTLDLVKTREEELAELNEQIRSLRAQRDSTGTQRRDAIAQMKEQIRQLSVERKELSVQVDRMKSLTQAVRMQYG</sequence>
<evidence type="ECO:0000256" key="1">
    <source>
        <dbReference type="SAM" id="Coils"/>
    </source>
</evidence>
<protein>
    <submittedName>
        <fullName evidence="3">Protein kinase domain</fullName>
    </submittedName>
</protein>
<keyword evidence="3" id="KW-0418">Kinase</keyword>
<dbReference type="GO" id="GO:0016301">
    <property type="term" value="F:kinase activity"/>
    <property type="evidence" value="ECO:0007669"/>
    <property type="project" value="UniProtKB-KW"/>
</dbReference>
<dbReference type="Proteomes" id="UP000717585">
    <property type="component" value="Unassembled WGS sequence"/>
</dbReference>
<evidence type="ECO:0000313" key="4">
    <source>
        <dbReference type="Proteomes" id="UP000717585"/>
    </source>
</evidence>
<feature type="region of interest" description="Disordered" evidence="2">
    <location>
        <begin position="313"/>
        <end position="341"/>
    </location>
</feature>
<feature type="region of interest" description="Disordered" evidence="2">
    <location>
        <begin position="95"/>
        <end position="145"/>
    </location>
</feature>
<keyword evidence="4" id="KW-1185">Reference proteome</keyword>
<name>A0A8J6E6T2_9EUKA</name>
<feature type="coiled-coil region" evidence="1">
    <location>
        <begin position="32"/>
        <end position="66"/>
    </location>
</feature>
<keyword evidence="1" id="KW-0175">Coiled coil</keyword>
<feature type="compositionally biased region" description="Low complexity" evidence="2">
    <location>
        <begin position="313"/>
        <end position="325"/>
    </location>
</feature>
<evidence type="ECO:0000256" key="2">
    <source>
        <dbReference type="SAM" id="MobiDB-lite"/>
    </source>
</evidence>